<gene>
    <name evidence="3" type="ORF">D3H65_18700</name>
</gene>
<dbReference type="Proteomes" id="UP000263900">
    <property type="component" value="Chromosome"/>
</dbReference>
<dbReference type="OrthoDB" id="669576at2"/>
<dbReference type="KEGG" id="pseg:D3H65_18700"/>
<dbReference type="InterPro" id="IPR039448">
    <property type="entry name" value="Beta_helix"/>
</dbReference>
<dbReference type="InterPro" id="IPR011050">
    <property type="entry name" value="Pectin_lyase_fold/virulence"/>
</dbReference>
<feature type="domain" description="Right handed beta helix" evidence="2">
    <location>
        <begin position="113"/>
        <end position="241"/>
    </location>
</feature>
<feature type="signal peptide" evidence="1">
    <location>
        <begin position="1"/>
        <end position="19"/>
    </location>
</feature>
<feature type="chain" id="PRO_5017584607" evidence="1">
    <location>
        <begin position="20"/>
        <end position="346"/>
    </location>
</feature>
<reference evidence="3 4" key="1">
    <citation type="submission" date="2018-09" db="EMBL/GenBank/DDBJ databases">
        <title>Genome sequencing of strain 6GH32-13.</title>
        <authorList>
            <person name="Weon H.-Y."/>
            <person name="Heo J."/>
            <person name="Kwon S.-W."/>
        </authorList>
    </citation>
    <scope>NUCLEOTIDE SEQUENCE [LARGE SCALE GENOMIC DNA]</scope>
    <source>
        <strain evidence="3 4">5GH32-13</strain>
    </source>
</reference>
<accession>A0A3B7MRA6</accession>
<proteinExistence type="predicted"/>
<dbReference type="SUPFAM" id="SSF51126">
    <property type="entry name" value="Pectin lyase-like"/>
    <property type="match status" value="1"/>
</dbReference>
<evidence type="ECO:0000313" key="4">
    <source>
        <dbReference type="Proteomes" id="UP000263900"/>
    </source>
</evidence>
<dbReference type="Gene3D" id="2.160.20.10">
    <property type="entry name" value="Single-stranded right-handed beta-helix, Pectin lyase-like"/>
    <property type="match status" value="1"/>
</dbReference>
<keyword evidence="1" id="KW-0732">Signal</keyword>
<name>A0A3B7MRA6_9BACT</name>
<evidence type="ECO:0000256" key="1">
    <source>
        <dbReference type="SAM" id="SignalP"/>
    </source>
</evidence>
<sequence length="346" mass="36417">MKYLSLLVLVSVISVASQAKSWRVNNNVGVVADFTSLGAAINSATVASGDTVYVEPSATKYDASGAILGKKLVVIGPGYFLDPANTTTPGNPGLQVVPYEASVPYIYVTAGGKDSKFIGMNLDGVYLRAASNLVFERCRFTGTLQFEQGASSNITVRKCFFNSSFNYGGVSTASNLICENNIFAPGCVMNLPMLTGSGNIVRNNTFYETPNGSTIVNAYFVNNIVGSLVPFTLTDCTIKNNLFKLNQPLPATATNNQVNVNMLADVYMGTGSYDGKMMLKATSLAKGAGLTVGSVVNPDCGAFGATDPYVLSGIPNVPTIYTFTAPTSIPSGSATMNVTFSTRNNN</sequence>
<organism evidence="3 4">
    <name type="scientific">Paraflavitalea soli</name>
    <dbReference type="NCBI Taxonomy" id="2315862"/>
    <lineage>
        <taxon>Bacteria</taxon>
        <taxon>Pseudomonadati</taxon>
        <taxon>Bacteroidota</taxon>
        <taxon>Chitinophagia</taxon>
        <taxon>Chitinophagales</taxon>
        <taxon>Chitinophagaceae</taxon>
        <taxon>Paraflavitalea</taxon>
    </lineage>
</organism>
<dbReference type="RefSeq" id="WP_119051764.1">
    <property type="nucleotide sequence ID" value="NZ_CP032157.1"/>
</dbReference>
<evidence type="ECO:0000313" key="3">
    <source>
        <dbReference type="EMBL" id="AXY75883.1"/>
    </source>
</evidence>
<dbReference type="Pfam" id="PF13229">
    <property type="entry name" value="Beta_helix"/>
    <property type="match status" value="1"/>
</dbReference>
<keyword evidence="4" id="KW-1185">Reference proteome</keyword>
<protein>
    <submittedName>
        <fullName evidence="3">Right-handed parallel beta-helix repeat-containing protein</fullName>
    </submittedName>
</protein>
<evidence type="ECO:0000259" key="2">
    <source>
        <dbReference type="Pfam" id="PF13229"/>
    </source>
</evidence>
<dbReference type="AlphaFoldDB" id="A0A3B7MRA6"/>
<dbReference type="InterPro" id="IPR012334">
    <property type="entry name" value="Pectin_lyas_fold"/>
</dbReference>
<dbReference type="EMBL" id="CP032157">
    <property type="protein sequence ID" value="AXY75883.1"/>
    <property type="molecule type" value="Genomic_DNA"/>
</dbReference>